<sequence length="276" mass="31068">MFDAIQLMARIREEPDLDTRISLFSDFLQAEFQYDGFTYGVGFDFTSMEALLSRFLLKDSGLHPEWMEAYTTDALGAKDLSVLHVALREGILLQSQVFRAADSGEIPDHFSEVPNRARDFLKSGFFLSLRARGLVGGMGLHSSTMTPDQHDARFARHGHIVVELCRQFHDIACWRQEIIAATGLTEANLQILSLRAQGLRDKQIIEITGHAHENSVGQHMERVRQKLFAQNERQTLSLAAGLGLIGQPELPDKRLLDLERTAQDVARRAGWLHGMT</sequence>
<evidence type="ECO:0000313" key="2">
    <source>
        <dbReference type="Proteomes" id="UP000228948"/>
    </source>
</evidence>
<proteinExistence type="predicted"/>
<dbReference type="OrthoDB" id="7711041at2"/>
<dbReference type="Proteomes" id="UP000228948">
    <property type="component" value="Chromosome"/>
</dbReference>
<name>A0A2K8KKC4_9RHOB</name>
<organism evidence="1 2">
    <name type="scientific">Roseinatronobacter bogoriensis subsp. barguzinensis</name>
    <dbReference type="NCBI Taxonomy" id="441209"/>
    <lineage>
        <taxon>Bacteria</taxon>
        <taxon>Pseudomonadati</taxon>
        <taxon>Pseudomonadota</taxon>
        <taxon>Alphaproteobacteria</taxon>
        <taxon>Rhodobacterales</taxon>
        <taxon>Paracoccaceae</taxon>
        <taxon>Roseinatronobacter</taxon>
    </lineage>
</organism>
<dbReference type="GO" id="GO:0006355">
    <property type="term" value="P:regulation of DNA-templated transcription"/>
    <property type="evidence" value="ECO:0007669"/>
    <property type="project" value="InterPro"/>
</dbReference>
<accession>A0A2K8KKC4</accession>
<dbReference type="GO" id="GO:0003677">
    <property type="term" value="F:DNA binding"/>
    <property type="evidence" value="ECO:0007669"/>
    <property type="project" value="InterPro"/>
</dbReference>
<dbReference type="EMBL" id="CP024899">
    <property type="protein sequence ID" value="ATX67518.1"/>
    <property type="molecule type" value="Genomic_DNA"/>
</dbReference>
<dbReference type="RefSeq" id="WP_071479096.1">
    <property type="nucleotide sequence ID" value="NZ_SODJ01000012.1"/>
</dbReference>
<evidence type="ECO:0000313" key="1">
    <source>
        <dbReference type="EMBL" id="ATX67518.1"/>
    </source>
</evidence>
<dbReference type="InterPro" id="IPR036388">
    <property type="entry name" value="WH-like_DNA-bd_sf"/>
</dbReference>
<dbReference type="Gene3D" id="3.30.450.80">
    <property type="entry name" value="Transcription factor LuxR-like, autoinducer-binding domain"/>
    <property type="match status" value="1"/>
</dbReference>
<dbReference type="KEGG" id="rbg:BG454_18280"/>
<protein>
    <submittedName>
        <fullName evidence="1">Helix-turn-helix transcriptional regulator</fullName>
    </submittedName>
</protein>
<dbReference type="InterPro" id="IPR016032">
    <property type="entry name" value="Sig_transdc_resp-reg_C-effctor"/>
</dbReference>
<reference evidence="1 2" key="1">
    <citation type="submission" date="2017-11" db="EMBL/GenBank/DDBJ databases">
        <title>Revised Sequence and Annotation of the Rhodobaca barguzinensis strain alga05 Genome.</title>
        <authorList>
            <person name="Kopejtka K."/>
            <person name="Tomasch J.M."/>
            <person name="Bunk B."/>
            <person name="Koblizek M."/>
        </authorList>
    </citation>
    <scope>NUCLEOTIDE SEQUENCE [LARGE SCALE GENOMIC DNA]</scope>
    <source>
        <strain evidence="2">alga05</strain>
    </source>
</reference>
<dbReference type="InterPro" id="IPR036693">
    <property type="entry name" value="TF_LuxR_autoind-bd_dom_sf"/>
</dbReference>
<dbReference type="SUPFAM" id="SSF46894">
    <property type="entry name" value="C-terminal effector domain of the bipartite response regulators"/>
    <property type="match status" value="1"/>
</dbReference>
<dbReference type="AlphaFoldDB" id="A0A2K8KKC4"/>
<dbReference type="Gene3D" id="1.10.10.10">
    <property type="entry name" value="Winged helix-like DNA-binding domain superfamily/Winged helix DNA-binding domain"/>
    <property type="match status" value="1"/>
</dbReference>
<keyword evidence="2" id="KW-1185">Reference proteome</keyword>
<gene>
    <name evidence="1" type="ORF">BG454_18280</name>
</gene>